<proteinExistence type="predicted"/>
<dbReference type="Proteomes" id="UP000219338">
    <property type="component" value="Unassembled WGS sequence"/>
</dbReference>
<evidence type="ECO:0000256" key="1">
    <source>
        <dbReference type="SAM" id="SignalP"/>
    </source>
</evidence>
<keyword evidence="3" id="KW-1185">Reference proteome</keyword>
<protein>
    <submittedName>
        <fullName evidence="2">Uncharacterized protein</fullName>
    </submittedName>
</protein>
<evidence type="ECO:0000313" key="3">
    <source>
        <dbReference type="Proteomes" id="UP000219338"/>
    </source>
</evidence>
<name>A0A284S9L8_ARMOS</name>
<keyword evidence="1" id="KW-0732">Signal</keyword>
<dbReference type="AlphaFoldDB" id="A0A284S9L8"/>
<evidence type="ECO:0000313" key="2">
    <source>
        <dbReference type="EMBL" id="SJL17708.1"/>
    </source>
</evidence>
<sequence>MKFSVLLYILPALALSALVSAQVFTSPTPGQTLSSTEPFNLTWVSGTYFEENSLNITVLLTRSPFASTLSGVMLVQGLVSPDAGIKTYSAQLLPQYFYGANITGAFDVVILQTYLAYAHFNDAIDVYIQTVNFV</sequence>
<gene>
    <name evidence="2" type="ORF">ARMOST_21268</name>
</gene>
<dbReference type="OrthoDB" id="2915756at2759"/>
<feature type="signal peptide" evidence="1">
    <location>
        <begin position="1"/>
        <end position="21"/>
    </location>
</feature>
<dbReference type="STRING" id="47428.A0A284S9L8"/>
<feature type="chain" id="PRO_5012538045" evidence="1">
    <location>
        <begin position="22"/>
        <end position="134"/>
    </location>
</feature>
<organism evidence="2 3">
    <name type="scientific">Armillaria ostoyae</name>
    <name type="common">Armillaria root rot fungus</name>
    <dbReference type="NCBI Taxonomy" id="47428"/>
    <lineage>
        <taxon>Eukaryota</taxon>
        <taxon>Fungi</taxon>
        <taxon>Dikarya</taxon>
        <taxon>Basidiomycota</taxon>
        <taxon>Agaricomycotina</taxon>
        <taxon>Agaricomycetes</taxon>
        <taxon>Agaricomycetidae</taxon>
        <taxon>Agaricales</taxon>
        <taxon>Marasmiineae</taxon>
        <taxon>Physalacriaceae</taxon>
        <taxon>Armillaria</taxon>
    </lineage>
</organism>
<dbReference type="EMBL" id="FUEG01000047">
    <property type="protein sequence ID" value="SJL17708.1"/>
    <property type="molecule type" value="Genomic_DNA"/>
</dbReference>
<dbReference type="OMA" id="PFNLTWV"/>
<accession>A0A284S9L8</accession>
<reference evidence="3" key="1">
    <citation type="journal article" date="2017" name="Nat. Ecol. Evol.">
        <title>Genome expansion and lineage-specific genetic innovations in the forest pathogenic fungi Armillaria.</title>
        <authorList>
            <person name="Sipos G."/>
            <person name="Prasanna A.N."/>
            <person name="Walter M.C."/>
            <person name="O'Connor E."/>
            <person name="Balint B."/>
            <person name="Krizsan K."/>
            <person name="Kiss B."/>
            <person name="Hess J."/>
            <person name="Varga T."/>
            <person name="Slot J."/>
            <person name="Riley R."/>
            <person name="Boka B."/>
            <person name="Rigling D."/>
            <person name="Barry K."/>
            <person name="Lee J."/>
            <person name="Mihaltcheva S."/>
            <person name="LaButti K."/>
            <person name="Lipzen A."/>
            <person name="Waldron R."/>
            <person name="Moloney N.M."/>
            <person name="Sperisen C."/>
            <person name="Kredics L."/>
            <person name="Vagvoelgyi C."/>
            <person name="Patrignani A."/>
            <person name="Fitzpatrick D."/>
            <person name="Nagy I."/>
            <person name="Doyle S."/>
            <person name="Anderson J.B."/>
            <person name="Grigoriev I.V."/>
            <person name="Gueldener U."/>
            <person name="Muensterkoetter M."/>
            <person name="Nagy L.G."/>
        </authorList>
    </citation>
    <scope>NUCLEOTIDE SEQUENCE [LARGE SCALE GENOMIC DNA]</scope>
    <source>
        <strain evidence="3">C18/9</strain>
    </source>
</reference>